<proteinExistence type="predicted"/>
<dbReference type="KEGG" id="hhd:HBHAL_3473"/>
<dbReference type="Proteomes" id="UP000007397">
    <property type="component" value="Chromosome"/>
</dbReference>
<gene>
    <name evidence="1" type="ordered locus">HBHAL_3473</name>
</gene>
<dbReference type="STRING" id="866895.HBHAL_3473"/>
<evidence type="ECO:0000313" key="2">
    <source>
        <dbReference type="Proteomes" id="UP000007397"/>
    </source>
</evidence>
<keyword evidence="2" id="KW-1185">Reference proteome</keyword>
<name>I0JNU7_HALH3</name>
<evidence type="ECO:0000313" key="1">
    <source>
        <dbReference type="EMBL" id="CCG45817.1"/>
    </source>
</evidence>
<sequence>MNIMVLRMASEDMMWKLYEIRTAKEAKDRLKAVGEIP</sequence>
<reference evidence="1 2" key="1">
    <citation type="journal article" date="2013" name="Environ. Microbiol.">
        <title>Chloride and organic osmolytes: a hybrid strategy to cope with elevated salinities by the moderately halophilic, chloride-dependent bacterium Halobacillus halophilus.</title>
        <authorList>
            <person name="Saum S.H."/>
            <person name="Pfeiffer F."/>
            <person name="Palm P."/>
            <person name="Rampp M."/>
            <person name="Schuster S.C."/>
            <person name="Muller V."/>
            <person name="Oesterhelt D."/>
        </authorList>
    </citation>
    <scope>NUCLEOTIDE SEQUENCE [LARGE SCALE GENOMIC DNA]</scope>
    <source>
        <strain evidence="2">ATCC 35676 / DSM 2266 / JCM 20832 / KCTC 3685 / LMG 17431 / NBRC 102448 / NCIMB 2269</strain>
    </source>
</reference>
<dbReference type="HOGENOM" id="CLU_3344358_0_0_9"/>
<organism evidence="1 2">
    <name type="scientific">Halobacillus halophilus (strain ATCC 35676 / DSM 2266 / JCM 20832 / KCTC 3685 / LMG 17431 / NBRC 102448 / NCIMB 2269)</name>
    <name type="common">Sporosarcina halophila</name>
    <dbReference type="NCBI Taxonomy" id="866895"/>
    <lineage>
        <taxon>Bacteria</taxon>
        <taxon>Bacillati</taxon>
        <taxon>Bacillota</taxon>
        <taxon>Bacilli</taxon>
        <taxon>Bacillales</taxon>
        <taxon>Bacillaceae</taxon>
        <taxon>Halobacillus</taxon>
    </lineage>
</organism>
<dbReference type="AlphaFoldDB" id="I0JNU7"/>
<dbReference type="PATRIC" id="fig|866895.3.peg.2489"/>
<dbReference type="EMBL" id="HE717023">
    <property type="protein sequence ID" value="CCG45817.1"/>
    <property type="molecule type" value="Genomic_DNA"/>
</dbReference>
<accession>I0JNU7</accession>
<protein>
    <submittedName>
        <fullName evidence="1">Uncharacterized protein</fullName>
    </submittedName>
</protein>